<reference evidence="8" key="1">
    <citation type="submission" date="2022-11" db="EMBL/GenBank/DDBJ databases">
        <authorList>
            <person name="Mo P."/>
        </authorList>
    </citation>
    <scope>NUCLEOTIDE SEQUENCE</scope>
    <source>
        <strain evidence="8">HUAS 11-8</strain>
    </source>
</reference>
<evidence type="ECO:0000256" key="4">
    <source>
        <dbReference type="ARBA" id="ARBA00023125"/>
    </source>
</evidence>
<proteinExistence type="inferred from homology"/>
<dbReference type="SUPFAM" id="SSF46785">
    <property type="entry name" value="Winged helix' DNA-binding domain"/>
    <property type="match status" value="1"/>
</dbReference>
<dbReference type="InterPro" id="IPR036390">
    <property type="entry name" value="WH_DNA-bd_sf"/>
</dbReference>
<dbReference type="PANTHER" id="PTHR46577:SF1">
    <property type="entry name" value="HTH-TYPE TRANSCRIPTIONAL REGULATORY PROTEIN GABR"/>
    <property type="match status" value="1"/>
</dbReference>
<evidence type="ECO:0000259" key="7">
    <source>
        <dbReference type="PROSITE" id="PS50949"/>
    </source>
</evidence>
<gene>
    <name evidence="8" type="ORF">ORV05_00795</name>
</gene>
<evidence type="ECO:0000313" key="8">
    <source>
        <dbReference type="EMBL" id="WAL69995.1"/>
    </source>
</evidence>
<dbReference type="InterPro" id="IPR036388">
    <property type="entry name" value="WH-like_DNA-bd_sf"/>
</dbReference>
<keyword evidence="3" id="KW-0805">Transcription regulation</keyword>
<dbReference type="GO" id="GO:0008483">
    <property type="term" value="F:transaminase activity"/>
    <property type="evidence" value="ECO:0007669"/>
    <property type="project" value="UniProtKB-KW"/>
</dbReference>
<dbReference type="Pfam" id="PF00392">
    <property type="entry name" value="GntR"/>
    <property type="match status" value="1"/>
</dbReference>
<dbReference type="Gene3D" id="3.90.1150.10">
    <property type="entry name" value="Aspartate Aminotransferase, domain 1"/>
    <property type="match status" value="1"/>
</dbReference>
<keyword evidence="8" id="KW-0032">Aminotransferase</keyword>
<keyword evidence="4" id="KW-0238">DNA-binding</keyword>
<dbReference type="Gene3D" id="1.10.10.10">
    <property type="entry name" value="Winged helix-like DNA-binding domain superfamily/Winged helix DNA-binding domain"/>
    <property type="match status" value="1"/>
</dbReference>
<dbReference type="InterPro" id="IPR015424">
    <property type="entry name" value="PyrdxlP-dep_Trfase"/>
</dbReference>
<dbReference type="InterPro" id="IPR000524">
    <property type="entry name" value="Tscrpt_reg_HTH_GntR"/>
</dbReference>
<dbReference type="InterPro" id="IPR015422">
    <property type="entry name" value="PyrdxlP-dep_Trfase_small"/>
</dbReference>
<dbReference type="InterPro" id="IPR004839">
    <property type="entry name" value="Aminotransferase_I/II_large"/>
</dbReference>
<dbReference type="EMBL" id="CP113836">
    <property type="protein sequence ID" value="WAL69995.1"/>
    <property type="molecule type" value="Genomic_DNA"/>
</dbReference>
<keyword evidence="9" id="KW-1185">Reference proteome</keyword>
<dbReference type="Gene3D" id="3.40.640.10">
    <property type="entry name" value="Type I PLP-dependent aspartate aminotransferase-like (Major domain)"/>
    <property type="match status" value="1"/>
</dbReference>
<dbReference type="RefSeq" id="WP_268760065.1">
    <property type="nucleotide sequence ID" value="NZ_CP113836.1"/>
</dbReference>
<sequence>MEDYQALADAVAAEIAAGRLRPGDRLPPQRRFARQRGIANSTATRVYGELIRRGLAVGETGRGTFVRAAEPRPEPALAEPATATVDLELNFPVLPEKSALVAASLAPLLRPDALTAALRPTGVAGSAAAREVAAEHLGRGGWRPEPEHLLFTGNGRQAIAAAVAALVPRGERLGVEEITYPVVKGIAARLGVTLVPLAMDAEGILPSALREAPPLRAVYLQPALHNPLGVTMSAPRRAEILKLVAAQGLYLIDDGINGFLAEECAPLASERTLVLDSLSKRLGPGLPLGFVSAPPALYEPVAGAIRSGGWAPAHFALEATTRLMADGVVREIEQAKRVDARARQEIAAARLPVRADPRAYHCWWPLPEPWRAETFVAAAARRGIAVTPGAAFTVGAGRAPNAVRLALASPPRDVLAQALDVLAALARTTPEESGVD</sequence>
<dbReference type="PROSITE" id="PS50949">
    <property type="entry name" value="HTH_GNTR"/>
    <property type="match status" value="1"/>
</dbReference>
<evidence type="ECO:0000256" key="5">
    <source>
        <dbReference type="ARBA" id="ARBA00023163"/>
    </source>
</evidence>
<evidence type="ECO:0000256" key="3">
    <source>
        <dbReference type="ARBA" id="ARBA00023015"/>
    </source>
</evidence>
<protein>
    <submittedName>
        <fullName evidence="8">PLP-dependent aminotransferase family protein</fullName>
    </submittedName>
</protein>
<dbReference type="InterPro" id="IPR015421">
    <property type="entry name" value="PyrdxlP-dep_Trfase_major"/>
</dbReference>
<dbReference type="PANTHER" id="PTHR46577">
    <property type="entry name" value="HTH-TYPE TRANSCRIPTIONAL REGULATORY PROTEIN GABR"/>
    <property type="match status" value="1"/>
</dbReference>
<organism evidence="8 9">
    <name type="scientific">Amycolatopsis cynarae</name>
    <dbReference type="NCBI Taxonomy" id="2995223"/>
    <lineage>
        <taxon>Bacteria</taxon>
        <taxon>Bacillati</taxon>
        <taxon>Actinomycetota</taxon>
        <taxon>Actinomycetes</taxon>
        <taxon>Pseudonocardiales</taxon>
        <taxon>Pseudonocardiaceae</taxon>
        <taxon>Amycolatopsis</taxon>
    </lineage>
</organism>
<dbReference type="Proteomes" id="UP001163203">
    <property type="component" value="Chromosome"/>
</dbReference>
<dbReference type="SUPFAM" id="SSF53383">
    <property type="entry name" value="PLP-dependent transferases"/>
    <property type="match status" value="1"/>
</dbReference>
<dbReference type="SMART" id="SM00345">
    <property type="entry name" value="HTH_GNTR"/>
    <property type="match status" value="1"/>
</dbReference>
<evidence type="ECO:0000256" key="1">
    <source>
        <dbReference type="ARBA" id="ARBA00005384"/>
    </source>
</evidence>
<keyword evidence="6" id="KW-0045">Antibiotic biosynthesis</keyword>
<evidence type="ECO:0000256" key="6">
    <source>
        <dbReference type="ARBA" id="ARBA00023194"/>
    </source>
</evidence>
<keyword evidence="8" id="KW-0808">Transferase</keyword>
<keyword evidence="2" id="KW-0663">Pyridoxal phosphate</keyword>
<dbReference type="Pfam" id="PF00155">
    <property type="entry name" value="Aminotran_1_2"/>
    <property type="match status" value="1"/>
</dbReference>
<dbReference type="CDD" id="cd00609">
    <property type="entry name" value="AAT_like"/>
    <property type="match status" value="1"/>
</dbReference>
<comment type="similarity">
    <text evidence="1">In the C-terminal section; belongs to the class-I pyridoxal-phosphate-dependent aminotransferase family.</text>
</comment>
<accession>A0ABY7BDG6</accession>
<name>A0ABY7BDG6_9PSEU</name>
<evidence type="ECO:0000313" key="9">
    <source>
        <dbReference type="Proteomes" id="UP001163203"/>
    </source>
</evidence>
<keyword evidence="5" id="KW-0804">Transcription</keyword>
<evidence type="ECO:0000256" key="2">
    <source>
        <dbReference type="ARBA" id="ARBA00022898"/>
    </source>
</evidence>
<feature type="domain" description="HTH gntR-type" evidence="7">
    <location>
        <begin position="1"/>
        <end position="69"/>
    </location>
</feature>
<dbReference type="InterPro" id="IPR051446">
    <property type="entry name" value="HTH_trans_reg/aminotransferase"/>
</dbReference>